<dbReference type="InterPro" id="IPR010766">
    <property type="entry name" value="DRTGG"/>
</dbReference>
<dbReference type="InterPro" id="IPR046342">
    <property type="entry name" value="CBS_dom_sf"/>
</dbReference>
<dbReference type="GO" id="GO:0003677">
    <property type="term" value="F:DNA binding"/>
    <property type="evidence" value="ECO:0007669"/>
    <property type="project" value="UniProtKB-KW"/>
</dbReference>
<keyword evidence="1" id="KW-0805">Transcription regulation</keyword>
<gene>
    <name evidence="7" type="ORF">FC91_GL001651</name>
</gene>
<accession>A0A0R1WZS7</accession>
<dbReference type="Proteomes" id="UP000050949">
    <property type="component" value="Unassembled WGS sequence"/>
</dbReference>
<sequence length="440" mass="48269">MDGVAVATKHEKIIQYIADTDIGQKISVRSVARQMGVSEGTAYRAIKSAETEGLVATVPRVGTIRVEKTIRGDIKNLTFGDILRIIDGTLFGGETGLQHRLDRFVIGAMTTDAMRDYITPGAMLIVGNREDAQLMALGNGAGVLITGGFTASPAVVAAADKAALPLIGSNYDSFTVATIINRAISDQQIKKEIVTVADAYVPIAQTAYLRQDETVSRYRQLAKAVKHSRFPVVARDMRVVGVITAKDLLTALAETTLDRVMTKNPVTVRKEMSVASVSHLMAWNSIEMIPVVDAEFRLLGIVTRTDVMRNLPTPGHQSEGSDTFFDAIHTSLRTNEDNRRWQTIVTPQMTNSLGTIAVGVLSEMITDVAQDFLKHNYQKRSLIEQITVNYLKLIQLEHRVQIVPELLDLGRRSAKLEITVSAEHVLSAKAFVVCQILEEE</sequence>
<dbReference type="PANTHER" id="PTHR43080:SF2">
    <property type="entry name" value="CBS DOMAIN-CONTAINING PROTEIN"/>
    <property type="match status" value="1"/>
</dbReference>
<dbReference type="Pfam" id="PF07085">
    <property type="entry name" value="DRTGG"/>
    <property type="match status" value="1"/>
</dbReference>
<dbReference type="Pfam" id="PF00392">
    <property type="entry name" value="GntR"/>
    <property type="match status" value="1"/>
</dbReference>
<reference evidence="7 8" key="1">
    <citation type="journal article" date="2015" name="Genome Announc.">
        <title>Expanding the biotechnology potential of lactobacilli through comparative genomics of 213 strains and associated genera.</title>
        <authorList>
            <person name="Sun Z."/>
            <person name="Harris H.M."/>
            <person name="McCann A."/>
            <person name="Guo C."/>
            <person name="Argimon S."/>
            <person name="Zhang W."/>
            <person name="Yang X."/>
            <person name="Jeffery I.B."/>
            <person name="Cooney J.C."/>
            <person name="Kagawa T.F."/>
            <person name="Liu W."/>
            <person name="Song Y."/>
            <person name="Salvetti E."/>
            <person name="Wrobel A."/>
            <person name="Rasinkangas P."/>
            <person name="Parkhill J."/>
            <person name="Rea M.C."/>
            <person name="O'Sullivan O."/>
            <person name="Ritari J."/>
            <person name="Douillard F.P."/>
            <person name="Paul Ross R."/>
            <person name="Yang R."/>
            <person name="Briner A.E."/>
            <person name="Felis G.E."/>
            <person name="de Vos W.M."/>
            <person name="Barrangou R."/>
            <person name="Klaenhammer T.R."/>
            <person name="Caufield P.W."/>
            <person name="Cui Y."/>
            <person name="Zhang H."/>
            <person name="O'Toole P.W."/>
        </authorList>
    </citation>
    <scope>NUCLEOTIDE SEQUENCE [LARGE SCALE GENOMIC DNA]</scope>
    <source>
        <strain evidence="7 8">DSM 16991</strain>
    </source>
</reference>
<proteinExistence type="predicted"/>
<keyword evidence="3" id="KW-0238">DNA-binding</keyword>
<dbReference type="eggNOG" id="COG4109">
    <property type="taxonomic scope" value="Bacteria"/>
</dbReference>
<dbReference type="Pfam" id="PF00571">
    <property type="entry name" value="CBS"/>
    <property type="match status" value="2"/>
</dbReference>
<evidence type="ECO:0000313" key="8">
    <source>
        <dbReference type="Proteomes" id="UP000050949"/>
    </source>
</evidence>
<dbReference type="GO" id="GO:0003700">
    <property type="term" value="F:DNA-binding transcription factor activity"/>
    <property type="evidence" value="ECO:0007669"/>
    <property type="project" value="InterPro"/>
</dbReference>
<dbReference type="InterPro" id="IPR000524">
    <property type="entry name" value="Tscrpt_reg_HTH_GntR"/>
</dbReference>
<keyword evidence="2 5" id="KW-0129">CBS domain</keyword>
<evidence type="ECO:0000259" key="6">
    <source>
        <dbReference type="PROSITE" id="PS51371"/>
    </source>
</evidence>
<dbReference type="SUPFAM" id="SSF46785">
    <property type="entry name" value="Winged helix' DNA-binding domain"/>
    <property type="match status" value="1"/>
</dbReference>
<dbReference type="InterPro" id="IPR000644">
    <property type="entry name" value="CBS_dom"/>
</dbReference>
<dbReference type="Gene3D" id="3.40.1390.20">
    <property type="entry name" value="HprK N-terminal domain-like"/>
    <property type="match status" value="1"/>
</dbReference>
<dbReference type="Gene3D" id="1.10.10.10">
    <property type="entry name" value="Winged helix-like DNA-binding domain superfamily/Winged helix DNA-binding domain"/>
    <property type="match status" value="1"/>
</dbReference>
<dbReference type="SUPFAM" id="SSF75138">
    <property type="entry name" value="HprK N-terminal domain-like"/>
    <property type="match status" value="1"/>
</dbReference>
<feature type="domain" description="CBS" evidence="6">
    <location>
        <begin position="200"/>
        <end position="259"/>
    </location>
</feature>
<dbReference type="EMBL" id="AZFW01000153">
    <property type="protein sequence ID" value="KRM23538.1"/>
    <property type="molecule type" value="Genomic_DNA"/>
</dbReference>
<dbReference type="PATRIC" id="fig|1122147.4.peg.1711"/>
<evidence type="ECO:0000256" key="5">
    <source>
        <dbReference type="PROSITE-ProRule" id="PRU00703"/>
    </source>
</evidence>
<name>A0A0R1WZS7_9LACO</name>
<organism evidence="7 8">
    <name type="scientific">Schleiferilactobacillus harbinensis DSM 16991</name>
    <dbReference type="NCBI Taxonomy" id="1122147"/>
    <lineage>
        <taxon>Bacteria</taxon>
        <taxon>Bacillati</taxon>
        <taxon>Bacillota</taxon>
        <taxon>Bacilli</taxon>
        <taxon>Lactobacillales</taxon>
        <taxon>Lactobacillaceae</taxon>
        <taxon>Schleiferilactobacillus</taxon>
    </lineage>
</organism>
<dbReference type="SMART" id="SM00116">
    <property type="entry name" value="CBS"/>
    <property type="match status" value="2"/>
</dbReference>
<keyword evidence="4" id="KW-0804">Transcription</keyword>
<comment type="caution">
    <text evidence="7">The sequence shown here is derived from an EMBL/GenBank/DDBJ whole genome shotgun (WGS) entry which is preliminary data.</text>
</comment>
<evidence type="ECO:0000256" key="4">
    <source>
        <dbReference type="ARBA" id="ARBA00023163"/>
    </source>
</evidence>
<dbReference type="Gene3D" id="3.10.129.10">
    <property type="entry name" value="Hotdog Thioesterase"/>
    <property type="match status" value="1"/>
</dbReference>
<dbReference type="PANTHER" id="PTHR43080">
    <property type="entry name" value="CBS DOMAIN-CONTAINING PROTEIN CBSX3, MITOCHONDRIAL"/>
    <property type="match status" value="1"/>
</dbReference>
<dbReference type="SUPFAM" id="SSF54631">
    <property type="entry name" value="CBS-domain pair"/>
    <property type="match status" value="1"/>
</dbReference>
<dbReference type="AlphaFoldDB" id="A0A0R1WZS7"/>
<dbReference type="SUPFAM" id="SSF54637">
    <property type="entry name" value="Thioesterase/thiol ester dehydrase-isomerase"/>
    <property type="match status" value="1"/>
</dbReference>
<evidence type="ECO:0000256" key="3">
    <source>
        <dbReference type="ARBA" id="ARBA00023125"/>
    </source>
</evidence>
<dbReference type="PROSITE" id="PS51371">
    <property type="entry name" value="CBS"/>
    <property type="match status" value="2"/>
</dbReference>
<evidence type="ECO:0000313" key="7">
    <source>
        <dbReference type="EMBL" id="KRM23538.1"/>
    </source>
</evidence>
<dbReference type="CDD" id="cd04596">
    <property type="entry name" value="CBS_pair_DRTGG_assoc"/>
    <property type="match status" value="1"/>
</dbReference>
<evidence type="ECO:0000256" key="2">
    <source>
        <dbReference type="ARBA" id="ARBA00023122"/>
    </source>
</evidence>
<protein>
    <recommendedName>
        <fullName evidence="6">CBS domain-containing protein</fullName>
    </recommendedName>
</protein>
<feature type="domain" description="CBS" evidence="6">
    <location>
        <begin position="261"/>
        <end position="318"/>
    </location>
</feature>
<dbReference type="InterPro" id="IPR028979">
    <property type="entry name" value="Ser_kin/Pase_Hpr-like_N_sf"/>
</dbReference>
<evidence type="ECO:0000256" key="1">
    <source>
        <dbReference type="ARBA" id="ARBA00023015"/>
    </source>
</evidence>
<dbReference type="InterPro" id="IPR036390">
    <property type="entry name" value="WH_DNA-bd_sf"/>
</dbReference>
<dbReference type="Gene3D" id="3.10.580.10">
    <property type="entry name" value="CBS-domain"/>
    <property type="match status" value="1"/>
</dbReference>
<dbReference type="InterPro" id="IPR051257">
    <property type="entry name" value="Diverse_CBS-Domain"/>
</dbReference>
<dbReference type="InterPro" id="IPR036388">
    <property type="entry name" value="WH-like_DNA-bd_sf"/>
</dbReference>
<dbReference type="InterPro" id="IPR029069">
    <property type="entry name" value="HotDog_dom_sf"/>
</dbReference>